<dbReference type="EMBL" id="JAFBMS010000021">
    <property type="protein sequence ID" value="KAG9344144.1"/>
    <property type="molecule type" value="Genomic_DNA"/>
</dbReference>
<dbReference type="SUPFAM" id="SSF57850">
    <property type="entry name" value="RING/U-box"/>
    <property type="match status" value="1"/>
</dbReference>
<dbReference type="AlphaFoldDB" id="A0A8T2NVI9"/>
<feature type="compositionally biased region" description="Low complexity" evidence="17">
    <location>
        <begin position="793"/>
        <end position="803"/>
    </location>
</feature>
<keyword evidence="9" id="KW-0804">Transcription</keyword>
<evidence type="ECO:0000313" key="20">
    <source>
        <dbReference type="Proteomes" id="UP000824540"/>
    </source>
</evidence>
<dbReference type="Pfam" id="PF13923">
    <property type="entry name" value="zf-C3HC4_2"/>
    <property type="match status" value="1"/>
</dbReference>
<feature type="region of interest" description="Disordered" evidence="17">
    <location>
        <begin position="759"/>
        <end position="907"/>
    </location>
</feature>
<dbReference type="InterPro" id="IPR019174">
    <property type="entry name" value="NADH_DH_b-subcmplx_su6"/>
</dbReference>
<organism evidence="19 20">
    <name type="scientific">Albula glossodonta</name>
    <name type="common">roundjaw bonefish</name>
    <dbReference type="NCBI Taxonomy" id="121402"/>
    <lineage>
        <taxon>Eukaryota</taxon>
        <taxon>Metazoa</taxon>
        <taxon>Chordata</taxon>
        <taxon>Craniata</taxon>
        <taxon>Vertebrata</taxon>
        <taxon>Euteleostomi</taxon>
        <taxon>Actinopterygii</taxon>
        <taxon>Neopterygii</taxon>
        <taxon>Teleostei</taxon>
        <taxon>Albuliformes</taxon>
        <taxon>Albulidae</taxon>
        <taxon>Albula</taxon>
    </lineage>
</organism>
<dbReference type="Gene3D" id="3.30.40.10">
    <property type="entry name" value="Zinc/RING finger domain, C3HC4 (zinc finger)"/>
    <property type="match status" value="1"/>
</dbReference>
<evidence type="ECO:0000256" key="16">
    <source>
        <dbReference type="PROSITE-ProRule" id="PRU00175"/>
    </source>
</evidence>
<evidence type="ECO:0000256" key="13">
    <source>
        <dbReference type="ARBA" id="ARBA00079040"/>
    </source>
</evidence>
<evidence type="ECO:0000256" key="1">
    <source>
        <dbReference type="ARBA" id="ARBA00000900"/>
    </source>
</evidence>
<feature type="region of interest" description="Disordered" evidence="17">
    <location>
        <begin position="983"/>
        <end position="1026"/>
    </location>
</feature>
<dbReference type="GO" id="GO:0006120">
    <property type="term" value="P:mitochondrial electron transport, NADH to ubiquinone"/>
    <property type="evidence" value="ECO:0007669"/>
    <property type="project" value="InterPro"/>
</dbReference>
<dbReference type="InterPro" id="IPR058745">
    <property type="entry name" value="PWI_Topors"/>
</dbReference>
<dbReference type="GO" id="GO:0061630">
    <property type="term" value="F:ubiquitin protein ligase activity"/>
    <property type="evidence" value="ECO:0007669"/>
    <property type="project" value="UniProtKB-EC"/>
</dbReference>
<feature type="compositionally biased region" description="Basic residues" evidence="17">
    <location>
        <begin position="854"/>
        <end position="864"/>
    </location>
</feature>
<evidence type="ECO:0000256" key="14">
    <source>
        <dbReference type="ARBA" id="ARBA00079184"/>
    </source>
</evidence>
<feature type="region of interest" description="Disordered" evidence="17">
    <location>
        <begin position="425"/>
        <end position="747"/>
    </location>
</feature>
<evidence type="ECO:0000256" key="10">
    <source>
        <dbReference type="ARBA" id="ARBA00071236"/>
    </source>
</evidence>
<keyword evidence="6" id="KW-0833">Ubl conjugation pathway</keyword>
<feature type="compositionally biased region" description="Basic and acidic residues" evidence="17">
    <location>
        <begin position="844"/>
        <end position="853"/>
    </location>
</feature>
<dbReference type="Proteomes" id="UP000824540">
    <property type="component" value="Unassembled WGS sequence"/>
</dbReference>
<dbReference type="PANTHER" id="PTHR46077:SF1">
    <property type="entry name" value="TOP1 BINDING ARGININE_SERINE RICH PROTEIN, E3 UBIQUITIN LIGASE"/>
    <property type="match status" value="1"/>
</dbReference>
<evidence type="ECO:0000256" key="4">
    <source>
        <dbReference type="ARBA" id="ARBA00022723"/>
    </source>
</evidence>
<keyword evidence="7" id="KW-0862">Zinc</keyword>
<feature type="compositionally biased region" description="Basic and acidic residues" evidence="17">
    <location>
        <begin position="220"/>
        <end position="230"/>
    </location>
</feature>
<accession>A0A8T2NVI9</accession>
<gene>
    <name evidence="19" type="ORF">JZ751_012626</name>
</gene>
<evidence type="ECO:0000256" key="6">
    <source>
        <dbReference type="ARBA" id="ARBA00022786"/>
    </source>
</evidence>
<evidence type="ECO:0000256" key="3">
    <source>
        <dbReference type="ARBA" id="ARBA00022679"/>
    </source>
</evidence>
<dbReference type="GO" id="GO:0000209">
    <property type="term" value="P:protein polyubiquitination"/>
    <property type="evidence" value="ECO:0007669"/>
    <property type="project" value="TreeGrafter"/>
</dbReference>
<evidence type="ECO:0000256" key="2">
    <source>
        <dbReference type="ARBA" id="ARBA00012483"/>
    </source>
</evidence>
<feature type="compositionally biased region" description="Low complexity" evidence="17">
    <location>
        <begin position="759"/>
        <end position="783"/>
    </location>
</feature>
<evidence type="ECO:0000256" key="17">
    <source>
        <dbReference type="SAM" id="MobiDB-lite"/>
    </source>
</evidence>
<feature type="compositionally biased region" description="Basic residues" evidence="17">
    <location>
        <begin position="881"/>
        <end position="898"/>
    </location>
</feature>
<dbReference type="OrthoDB" id="365379at2759"/>
<proteinExistence type="predicted"/>
<comment type="catalytic activity">
    <reaction evidence="1">
        <text>S-ubiquitinyl-[E2 ubiquitin-conjugating enzyme]-L-cysteine + [acceptor protein]-L-lysine = [E2 ubiquitin-conjugating enzyme]-L-cysteine + N(6)-ubiquitinyl-[acceptor protein]-L-lysine.</text>
        <dbReference type="EC" id="2.3.2.27"/>
    </reaction>
</comment>
<dbReference type="CDD" id="cd16574">
    <property type="entry name" value="RING-HC_Topors"/>
    <property type="match status" value="1"/>
</dbReference>
<evidence type="ECO:0000256" key="5">
    <source>
        <dbReference type="ARBA" id="ARBA00022771"/>
    </source>
</evidence>
<evidence type="ECO:0000256" key="9">
    <source>
        <dbReference type="ARBA" id="ARBA00023163"/>
    </source>
</evidence>
<feature type="region of interest" description="Disordered" evidence="17">
    <location>
        <begin position="220"/>
        <end position="243"/>
    </location>
</feature>
<comment type="caution">
    <text evidence="19">The sequence shown here is derived from an EMBL/GenBank/DDBJ whole genome shotgun (WGS) entry which is preliminary data.</text>
</comment>
<feature type="compositionally biased region" description="Basic residues" evidence="17">
    <location>
        <begin position="629"/>
        <end position="643"/>
    </location>
</feature>
<feature type="compositionally biased region" description="Low complexity" evidence="17">
    <location>
        <begin position="554"/>
        <end position="569"/>
    </location>
</feature>
<evidence type="ECO:0000256" key="12">
    <source>
        <dbReference type="ARBA" id="ARBA00076940"/>
    </source>
</evidence>
<evidence type="ECO:0000259" key="18">
    <source>
        <dbReference type="PROSITE" id="PS50089"/>
    </source>
</evidence>
<dbReference type="GO" id="GO:0008270">
    <property type="term" value="F:zinc ion binding"/>
    <property type="evidence" value="ECO:0007669"/>
    <property type="project" value="UniProtKB-KW"/>
</dbReference>
<evidence type="ECO:0000256" key="11">
    <source>
        <dbReference type="ARBA" id="ARBA00076856"/>
    </source>
</evidence>
<dbReference type="SMART" id="SM00184">
    <property type="entry name" value="RING"/>
    <property type="match status" value="1"/>
</dbReference>
<dbReference type="InterPro" id="IPR017907">
    <property type="entry name" value="Znf_RING_CS"/>
</dbReference>
<dbReference type="GO" id="GO:0032391">
    <property type="term" value="C:photoreceptor connecting cilium"/>
    <property type="evidence" value="ECO:0007669"/>
    <property type="project" value="UniProtKB-ARBA"/>
</dbReference>
<feature type="compositionally biased region" description="Basic and acidic residues" evidence="17">
    <location>
        <begin position="689"/>
        <end position="728"/>
    </location>
</feature>
<evidence type="ECO:0000256" key="8">
    <source>
        <dbReference type="ARBA" id="ARBA00023015"/>
    </source>
</evidence>
<dbReference type="GO" id="GO:0006513">
    <property type="term" value="P:protein monoubiquitination"/>
    <property type="evidence" value="ECO:0007669"/>
    <property type="project" value="TreeGrafter"/>
</dbReference>
<dbReference type="PROSITE" id="PS00518">
    <property type="entry name" value="ZF_RING_1"/>
    <property type="match status" value="1"/>
</dbReference>
<keyword evidence="20" id="KW-1185">Reference proteome</keyword>
<evidence type="ECO:0000256" key="7">
    <source>
        <dbReference type="ARBA" id="ARBA00022833"/>
    </source>
</evidence>
<dbReference type="PROSITE" id="PS50089">
    <property type="entry name" value="ZF_RING_2"/>
    <property type="match status" value="1"/>
</dbReference>
<evidence type="ECO:0000256" key="15">
    <source>
        <dbReference type="ARBA" id="ARBA00082108"/>
    </source>
</evidence>
<dbReference type="Pfam" id="PF09782">
    <property type="entry name" value="NDUF_B6"/>
    <property type="match status" value="1"/>
</dbReference>
<reference evidence="19" key="1">
    <citation type="thesis" date="2021" institute="BYU ScholarsArchive" country="Provo, UT, USA">
        <title>Applications of and Algorithms for Genome Assembly and Genomic Analyses with an Emphasis on Marine Teleosts.</title>
        <authorList>
            <person name="Pickett B.D."/>
        </authorList>
    </citation>
    <scope>NUCLEOTIDE SEQUENCE</scope>
    <source>
        <strain evidence="19">HI-2016</strain>
    </source>
</reference>
<sequence>MSGYTPDEKLRLQQLTKLRRQWLKDQELSPREPVVKPEPLGRVAKFWAGFLEPKSLWRLYTRPYGIVEVKPRLFPGDTVLETGEVVPDLPEDEGHVTPVDIIMMEPTKMRLRTQRETSSGKASRGVMAEASPDSKCPICLDRFNNMAYLDRCLHRFCFRCIHEWSKNKAECPLCKQGFNSIFHTIKAEDDFKEFVLRPMENGSFGSTGGHRFRYRTTLTRERQEAQERRTSPPPDNGVIFEGLAGPASVQPDRGVRRMMTRLAARKRAQSEGQMVRTLREQEMIRFRRALYRAGVRVRSVRDGGRYRDTSAEFYRSNPACLHRLVPWLKRELTVLYGAHGSLVNIVQHIIMSWITRYDMEDQAMQEELRPFLLGRTDHFLHEFISFARAPFNMEAYDQHAIYDCPGPSSLEDSSSDASVIAISEDEDNLGDRQPVSAADSTLSHAPWDDETPGPSYSSTEQALPPPLAVSESESESSTEEAGSRAGTQQSTQVKADPTACEGRASSPDEEDCVIIGYIKPMAERTPELVQLSSDSEESVGNETPPPQPQHIRFPSLSPASSTSSLGSKCKSPRVPMSEVKDGERPSARPEDRPCSSPWSPHRHGALGARDKISKKHHRTDERAHGERPRRQRDRSRERRRRSRSREERSFDRMRRRSRSTDWSRSARSPILSVNSDTTVSRSRGRSRSHSWDRSRSHSRDRWSSRGRSRAERRDRDRNNSSSQYDREKHSKFHSYHRDSRSCYTREREGGSVLYSHSRSYHVSSHGNVESWTSSCSRSRTPTRSYHRDKRCSRSLSNSSSPDSRSGRRRPRHDKPSGKRKYKTRHLEDSVRECSAGLHTQSPSRTKEKRPSSERRHKKTRKKSRSPSVEIIFEGKVMGENKRRHKKKKKHKKRSRRRKSSAEPEVRCSPTVITINSDSEHKADADPLDLRCPASSDEAPTATSKVGETQQLESILREWEGPIQPVNQGGRGNVCKVEVAVTADNIDSGRHDRPQAVSEQVASSPRGETSISSTSNIGTESHLLGSL</sequence>
<dbReference type="Pfam" id="PF26084">
    <property type="entry name" value="PWI_Topors"/>
    <property type="match status" value="1"/>
</dbReference>
<evidence type="ECO:0000313" key="19">
    <source>
        <dbReference type="EMBL" id="KAG9344144.1"/>
    </source>
</evidence>
<feature type="compositionally biased region" description="Basic and acidic residues" evidence="17">
    <location>
        <begin position="618"/>
        <end position="628"/>
    </location>
</feature>
<keyword evidence="8" id="KW-0805">Transcription regulation</keyword>
<feature type="compositionally biased region" description="Basic and acidic residues" evidence="17">
    <location>
        <begin position="735"/>
        <end position="747"/>
    </location>
</feature>
<keyword evidence="4" id="KW-0479">Metal-binding</keyword>
<name>A0A8T2NVI9_9TELE</name>
<dbReference type="InterPro" id="IPR001841">
    <property type="entry name" value="Znf_RING"/>
</dbReference>
<dbReference type="GO" id="GO:0008630">
    <property type="term" value="P:intrinsic apoptotic signaling pathway in response to DNA damage"/>
    <property type="evidence" value="ECO:0007669"/>
    <property type="project" value="UniProtKB-ARBA"/>
</dbReference>
<feature type="domain" description="RING-type" evidence="18">
    <location>
        <begin position="136"/>
        <end position="175"/>
    </location>
</feature>
<dbReference type="FunFam" id="3.30.40.10:FF:000136">
    <property type="entry name" value="E3 ubiquitin-protein ligase Topors"/>
    <property type="match status" value="1"/>
</dbReference>
<dbReference type="InterPro" id="IPR058746">
    <property type="entry name" value="Znf_RING-type_Topors"/>
</dbReference>
<feature type="compositionally biased region" description="Basic residues" evidence="17">
    <location>
        <begin position="806"/>
        <end position="823"/>
    </location>
</feature>
<feature type="compositionally biased region" description="Polar residues" evidence="17">
    <location>
        <begin position="996"/>
        <end position="1018"/>
    </location>
</feature>
<protein>
    <recommendedName>
        <fullName evidence="10">E3 ubiquitin-protein ligase Topors</fullName>
        <ecNumber evidence="2">2.3.2.27</ecNumber>
    </recommendedName>
    <alternativeName>
        <fullName evidence="11">RING-type E3 ubiquitin transferase Topors</fullName>
    </alternativeName>
    <alternativeName>
        <fullName evidence="13">SUMO1-protein E3 ligase Topors</fullName>
    </alternativeName>
    <alternativeName>
        <fullName evidence="12">Topoisomerase I-binding RING finger protein</fullName>
    </alternativeName>
    <alternativeName>
        <fullName evidence="14">Topoisomerase I-binding arginine/serine-rich protein</fullName>
    </alternativeName>
    <alternativeName>
        <fullName evidence="15">Tumor suppressor p53-binding protein 3</fullName>
    </alternativeName>
</protein>
<dbReference type="InterPro" id="IPR013083">
    <property type="entry name" value="Znf_RING/FYVE/PHD"/>
</dbReference>
<keyword evidence="3" id="KW-0808">Transferase</keyword>
<dbReference type="PANTHER" id="PTHR46077">
    <property type="entry name" value="E3 UBIQUITIN-PROTEIN LIGASE TOPORS"/>
    <property type="match status" value="1"/>
</dbReference>
<dbReference type="GO" id="GO:0005739">
    <property type="term" value="C:mitochondrion"/>
    <property type="evidence" value="ECO:0007669"/>
    <property type="project" value="GOC"/>
</dbReference>
<keyword evidence="5 16" id="KW-0863">Zinc-finger</keyword>
<dbReference type="EC" id="2.3.2.27" evidence="2"/>
<feature type="compositionally biased region" description="Basic and acidic residues" evidence="17">
    <location>
        <begin position="578"/>
        <end position="593"/>
    </location>
</feature>